<gene>
    <name evidence="1" type="ORF">ABL78_8416</name>
</gene>
<sequence>MREAHATAVEVLLHSLPRHPERAVSGLLEPACVSHLRVLLPLAVVIAPVAVPLHAATPRIAHLHNAQVLPLNVFRVEDRVGVTSHKSDLGIISCQLIVLAVWAPPGSVANDSVAGSNAAQKIVKKLNLRPVGLIRQSLVEARGGEARHILQRVQRVAGADLRVAAVQLRVRLLQNRGPDLRRVHSAPRVLQLSSRYGQVAVHKHTAPPPVLVERHAVRTDGVLALSSNLALRMAEHAHQARGVLRHRGNRAHHPGVAEVAGIHAPGAHVRAEQAHLRRHLLRQARLRAGPRKRLEGLRRAAVQRRLAGRELRVHERDPPLNARLQHILRVVAIRHLLDRRSLLGNLLLRHAAASAVVLVTQWHGAQLASEAVHAALHEHLRLRRVHNHLRHVLSLVVLRHRRVLQRLQL</sequence>
<dbReference type="AlphaFoldDB" id="A0A0N1HZ72"/>
<proteinExistence type="predicted"/>
<keyword evidence="2" id="KW-1185">Reference proteome</keyword>
<protein>
    <submittedName>
        <fullName evidence="1">Uncharacterized protein</fullName>
    </submittedName>
</protein>
<dbReference type="VEuPathDB" id="TriTrypDB:Lsey_0738_0010"/>
<dbReference type="EMBL" id="LJSK01000737">
    <property type="protein sequence ID" value="KPI82573.1"/>
    <property type="molecule type" value="Genomic_DNA"/>
</dbReference>
<dbReference type="Proteomes" id="UP000038009">
    <property type="component" value="Unassembled WGS sequence"/>
</dbReference>
<name>A0A0N1HZ72_LEPSE</name>
<organism evidence="1 2">
    <name type="scientific">Leptomonas seymouri</name>
    <dbReference type="NCBI Taxonomy" id="5684"/>
    <lineage>
        <taxon>Eukaryota</taxon>
        <taxon>Discoba</taxon>
        <taxon>Euglenozoa</taxon>
        <taxon>Kinetoplastea</taxon>
        <taxon>Metakinetoplastina</taxon>
        <taxon>Trypanosomatida</taxon>
        <taxon>Trypanosomatidae</taxon>
        <taxon>Leishmaniinae</taxon>
        <taxon>Leptomonas</taxon>
    </lineage>
</organism>
<evidence type="ECO:0000313" key="2">
    <source>
        <dbReference type="Proteomes" id="UP000038009"/>
    </source>
</evidence>
<reference evidence="1 2" key="1">
    <citation type="journal article" date="2015" name="PLoS Pathog.">
        <title>Leptomonas seymouri: Adaptations to the Dixenous Life Cycle Analyzed by Genome Sequencing, Transcriptome Profiling and Co-infection with Leishmania donovani.</title>
        <authorList>
            <person name="Kraeva N."/>
            <person name="Butenko A."/>
            <person name="Hlavacova J."/>
            <person name="Kostygov A."/>
            <person name="Myskova J."/>
            <person name="Grybchuk D."/>
            <person name="Lestinova T."/>
            <person name="Votypka J."/>
            <person name="Volf P."/>
            <person name="Opperdoes F."/>
            <person name="Flegontov P."/>
            <person name="Lukes J."/>
            <person name="Yurchenko V."/>
        </authorList>
    </citation>
    <scope>NUCLEOTIDE SEQUENCE [LARGE SCALE GENOMIC DNA]</scope>
    <source>
        <strain evidence="1 2">ATCC 30220</strain>
    </source>
</reference>
<evidence type="ECO:0000313" key="1">
    <source>
        <dbReference type="EMBL" id="KPI82573.1"/>
    </source>
</evidence>
<comment type="caution">
    <text evidence="1">The sequence shown here is derived from an EMBL/GenBank/DDBJ whole genome shotgun (WGS) entry which is preliminary data.</text>
</comment>
<accession>A0A0N1HZ72</accession>